<feature type="transmembrane region" description="Helical" evidence="1">
    <location>
        <begin position="12"/>
        <end position="33"/>
    </location>
</feature>
<gene>
    <name evidence="2" type="ORF">CLUG_02895</name>
</gene>
<evidence type="ECO:0000313" key="2">
    <source>
        <dbReference type="EMBL" id="EEQ38768.1"/>
    </source>
</evidence>
<name>C4Y2Y2_CLAL4</name>
<dbReference type="HOGENOM" id="CLU_1184909_0_0_1"/>
<evidence type="ECO:0000313" key="3">
    <source>
        <dbReference type="Proteomes" id="UP000007703"/>
    </source>
</evidence>
<keyword evidence="1" id="KW-1133">Transmembrane helix</keyword>
<reference evidence="2 3" key="1">
    <citation type="journal article" date="2009" name="Nature">
        <title>Evolution of pathogenicity and sexual reproduction in eight Candida genomes.</title>
        <authorList>
            <person name="Butler G."/>
            <person name="Rasmussen M.D."/>
            <person name="Lin M.F."/>
            <person name="Santos M.A."/>
            <person name="Sakthikumar S."/>
            <person name="Munro C.A."/>
            <person name="Rheinbay E."/>
            <person name="Grabherr M."/>
            <person name="Forche A."/>
            <person name="Reedy J.L."/>
            <person name="Agrafioti I."/>
            <person name="Arnaud M.B."/>
            <person name="Bates S."/>
            <person name="Brown A.J."/>
            <person name="Brunke S."/>
            <person name="Costanzo M.C."/>
            <person name="Fitzpatrick D.A."/>
            <person name="de Groot P.W."/>
            <person name="Harris D."/>
            <person name="Hoyer L.L."/>
            <person name="Hube B."/>
            <person name="Klis F.M."/>
            <person name="Kodira C."/>
            <person name="Lennard N."/>
            <person name="Logue M.E."/>
            <person name="Martin R."/>
            <person name="Neiman A.M."/>
            <person name="Nikolaou E."/>
            <person name="Quail M.A."/>
            <person name="Quinn J."/>
            <person name="Santos M.C."/>
            <person name="Schmitzberger F.F."/>
            <person name="Sherlock G."/>
            <person name="Shah P."/>
            <person name="Silverstein K.A."/>
            <person name="Skrzypek M.S."/>
            <person name="Soll D."/>
            <person name="Staggs R."/>
            <person name="Stansfield I."/>
            <person name="Stumpf M.P."/>
            <person name="Sudbery P.E."/>
            <person name="Srikantha T."/>
            <person name="Zeng Q."/>
            <person name="Berman J."/>
            <person name="Berriman M."/>
            <person name="Heitman J."/>
            <person name="Gow N.A."/>
            <person name="Lorenz M.C."/>
            <person name="Birren B.W."/>
            <person name="Kellis M."/>
            <person name="Cuomo C.A."/>
        </authorList>
    </citation>
    <scope>NUCLEOTIDE SEQUENCE [LARGE SCALE GENOMIC DNA]</scope>
    <source>
        <strain evidence="2 3">ATCC 42720</strain>
    </source>
</reference>
<sequence>MVVPVLCFGLDFLVFLIFLFLIFLFFILLLLLLLPPPHVLSQHPWNQNVSVVALLVAPAGLFSLQRPAVNQKSAAGPEPRENVSDGVHTAQLRGKVVDHRNGNGKVKRVLGVGQSHPVSHRQVVCRIDSVATANKPVRPVGPDHIQLLVDAQVLAVAAAHVKPDTVVGAGLQKLFHNGPWLVAGFRKMRRYFIVHSVDILSLSGFGNVSDLDRNRRHTHVAGEVSRMRCEPAPE</sequence>
<dbReference type="VEuPathDB" id="FungiDB:CLUG_02895"/>
<keyword evidence="1" id="KW-0472">Membrane</keyword>
<proteinExistence type="predicted"/>
<accession>C4Y2Y2</accession>
<dbReference type="KEGG" id="clu:CLUG_02895"/>
<protein>
    <submittedName>
        <fullName evidence="2">Uncharacterized protein</fullName>
    </submittedName>
</protein>
<dbReference type="Proteomes" id="UP000007703">
    <property type="component" value="Unassembled WGS sequence"/>
</dbReference>
<dbReference type="InParanoid" id="C4Y2Y2"/>
<dbReference type="AlphaFoldDB" id="C4Y2Y2"/>
<evidence type="ECO:0000256" key="1">
    <source>
        <dbReference type="SAM" id="Phobius"/>
    </source>
</evidence>
<keyword evidence="1" id="KW-0812">Transmembrane</keyword>
<dbReference type="EMBL" id="CH408078">
    <property type="protein sequence ID" value="EEQ38768.1"/>
    <property type="molecule type" value="Genomic_DNA"/>
</dbReference>
<organism evidence="2 3">
    <name type="scientific">Clavispora lusitaniae (strain ATCC 42720)</name>
    <name type="common">Yeast</name>
    <name type="synonym">Candida lusitaniae</name>
    <dbReference type="NCBI Taxonomy" id="306902"/>
    <lineage>
        <taxon>Eukaryota</taxon>
        <taxon>Fungi</taxon>
        <taxon>Dikarya</taxon>
        <taxon>Ascomycota</taxon>
        <taxon>Saccharomycotina</taxon>
        <taxon>Pichiomycetes</taxon>
        <taxon>Metschnikowiaceae</taxon>
        <taxon>Clavispora</taxon>
    </lineage>
</organism>